<dbReference type="PROSITE" id="PS51193">
    <property type="entry name" value="HELICASE_ATP_BIND_2"/>
    <property type="match status" value="1"/>
</dbReference>
<evidence type="ECO:0000313" key="9">
    <source>
        <dbReference type="EMBL" id="MBP2057080.1"/>
    </source>
</evidence>
<dbReference type="NCBIfam" id="TIGR01407">
    <property type="entry name" value="dinG_rel"/>
    <property type="match status" value="1"/>
</dbReference>
<dbReference type="EC" id="3.1.-.-" evidence="6 7"/>
<comment type="caution">
    <text evidence="9">The sequence shown here is derived from an EMBL/GenBank/DDBJ whole genome shotgun (WGS) entry which is preliminary data.</text>
</comment>
<organism evidence="9 10">
    <name type="scientific">Lactobacillus colini</name>
    <dbReference type="NCBI Taxonomy" id="1819254"/>
    <lineage>
        <taxon>Bacteria</taxon>
        <taxon>Bacillati</taxon>
        <taxon>Bacillota</taxon>
        <taxon>Bacilli</taxon>
        <taxon>Lactobacillales</taxon>
        <taxon>Lactobacillaceae</taxon>
        <taxon>Lactobacillus</taxon>
    </lineage>
</organism>
<dbReference type="InterPro" id="IPR011545">
    <property type="entry name" value="DEAD/DEAH_box_helicase_dom"/>
</dbReference>
<evidence type="ECO:0000256" key="4">
    <source>
        <dbReference type="ARBA" id="ARBA00022839"/>
    </source>
</evidence>
<keyword evidence="5 6" id="KW-0067">ATP-binding</keyword>
<comment type="function">
    <text evidence="6 7">3'-5' exonuclease.</text>
</comment>
<dbReference type="HAMAP" id="MF_02206">
    <property type="entry name" value="DinG_exonucl"/>
    <property type="match status" value="1"/>
</dbReference>
<reference evidence="9 10" key="1">
    <citation type="submission" date="2021-03" db="EMBL/GenBank/DDBJ databases">
        <title>Genomic Encyclopedia of Type Strains, Phase IV (KMG-IV): sequencing the most valuable type-strain genomes for metagenomic binning, comparative biology and taxonomic classification.</title>
        <authorList>
            <person name="Goeker M."/>
        </authorList>
    </citation>
    <scope>NUCLEOTIDE SEQUENCE [LARGE SCALE GENOMIC DNA]</scope>
    <source>
        <strain evidence="9 10">DSM 101872</strain>
    </source>
</reference>
<gene>
    <name evidence="6 7" type="primary">dinG</name>
    <name evidence="9" type="ORF">J2Z60_000242</name>
</gene>
<dbReference type="PANTHER" id="PTHR30231">
    <property type="entry name" value="DNA POLYMERASE III SUBUNIT EPSILON"/>
    <property type="match status" value="1"/>
</dbReference>
<dbReference type="SMART" id="SM00487">
    <property type="entry name" value="DEXDc"/>
    <property type="match status" value="1"/>
</dbReference>
<dbReference type="CDD" id="cd06127">
    <property type="entry name" value="DEDDh"/>
    <property type="match status" value="1"/>
</dbReference>
<dbReference type="InterPro" id="IPR012337">
    <property type="entry name" value="RNaseH-like_sf"/>
</dbReference>
<dbReference type="Pfam" id="PF00270">
    <property type="entry name" value="DEAD"/>
    <property type="match status" value="1"/>
</dbReference>
<accession>A0ABS4MBP6</accession>
<proteinExistence type="inferred from homology"/>
<dbReference type="SUPFAM" id="SSF52540">
    <property type="entry name" value="P-loop containing nucleoside triphosphate hydrolases"/>
    <property type="match status" value="2"/>
</dbReference>
<dbReference type="EMBL" id="JAGGLU010000001">
    <property type="protein sequence ID" value="MBP2057080.1"/>
    <property type="molecule type" value="Genomic_DNA"/>
</dbReference>
<sequence>MEKAFSNDVFAVVDLETTGTQRQNEDRIIQFGCAIIKHRRVVKTYSFLINPQKEIPQSVENLTGITNDDVAQAPVFSHFAKEIRDILKDAIFVAHNVNFDLPFLNYELTRAGLEPLSGKALDTVELSQIAFPTYPSYKLRDLTSRLNIKHLNPHRADSDALVTAKLLLKIISKLEELPQATLNTLTALSKGLLRNTDYIFSEISKSARQKKRPLSRDLIQIRNLIIKKTNIIIGNPTAKEAAFPESDIDKKKLFKGHIRFRRGQVSLINKIHEFLSSSKKESLVVEAPNGSGKTFSFLMSYAYELYSGRKLVIATPTKVLQEQMLSQEIPQLIEVTGLDLIAQEVKSSSHYIDLDGFYNSLYQSNQGIQTLILQMKILVWLTETTTGDLDELQLTNYQDPLFTMIRHPGDARVGTLFSEYDFWNLARERQEEADILITNHAYLANHYMDSIWGQNPFLVVDEAHRFVDNVTTSRSNSIQFESFWGMCSHLKNLLFFSNYGVKVRFGDDQRLSSILDKLDSQILDLIHAINEIQRQLFSRLDFATSSEQKTKIKYEYGFQGEDLFPSSEKMIYLLNQLQNKIEIVRRNVNQILFLLYHEQGQLMTSDDALIKELQDGIDQLDFYSEQNYLLMDQLNSSTKFLQMGFILQITNIEDPLSTNLSWLMINPSDELMQLYEYFSKKLFISATLMEQDDFSYILKVLCLDPTTTITYKGKASYQVEKHLQVLALEDSNVPTNPNEDDFSEFIIQFLKTSLGGLSHILVLFTNLETIKTVFTQISTSNELKDYEILAQGLTGTNERIAKRFSIAKKTILLGANSFWEGIDFKNSGVDLAIVTKLPFESPDQPEVKLRDERLKKQVGSHVFELDTLPRAIIRFRQGCGRLIRNERDHGIFVILDQRVWHKDYGQKFLNSLPVSAKKVNLENLKALLKDNIINESKS</sequence>
<keyword evidence="3 6" id="KW-0378">Hydrolase</keyword>
<evidence type="ECO:0000256" key="2">
    <source>
        <dbReference type="ARBA" id="ARBA00022741"/>
    </source>
</evidence>
<dbReference type="InterPro" id="IPR014001">
    <property type="entry name" value="Helicase_ATP-bd"/>
</dbReference>
<evidence type="ECO:0000256" key="3">
    <source>
        <dbReference type="ARBA" id="ARBA00022801"/>
    </source>
</evidence>
<dbReference type="InterPro" id="IPR006054">
    <property type="entry name" value="DnaQ"/>
</dbReference>
<dbReference type="Pfam" id="PF13307">
    <property type="entry name" value="Helicase_C_2"/>
    <property type="match status" value="1"/>
</dbReference>
<dbReference type="Pfam" id="PF00929">
    <property type="entry name" value="RNase_T"/>
    <property type="match status" value="1"/>
</dbReference>
<dbReference type="PANTHER" id="PTHR30231:SF41">
    <property type="entry name" value="DNA POLYMERASE III SUBUNIT EPSILON"/>
    <property type="match status" value="1"/>
</dbReference>
<dbReference type="Proteomes" id="UP001519292">
    <property type="component" value="Unassembled WGS sequence"/>
</dbReference>
<keyword evidence="4 6" id="KW-0269">Exonuclease</keyword>
<feature type="short sequence motif" description="DEAH box" evidence="6">
    <location>
        <begin position="461"/>
        <end position="464"/>
    </location>
</feature>
<dbReference type="InterPro" id="IPR036397">
    <property type="entry name" value="RNaseH_sf"/>
</dbReference>
<dbReference type="SMART" id="SM00491">
    <property type="entry name" value="HELICc2"/>
    <property type="match status" value="1"/>
</dbReference>
<evidence type="ECO:0000256" key="5">
    <source>
        <dbReference type="ARBA" id="ARBA00022840"/>
    </source>
</evidence>
<name>A0ABS4MBP6_9LACO</name>
<dbReference type="SUPFAM" id="SSF53098">
    <property type="entry name" value="Ribonuclease H-like"/>
    <property type="match status" value="1"/>
</dbReference>
<evidence type="ECO:0000256" key="7">
    <source>
        <dbReference type="RuleBase" id="RU364106"/>
    </source>
</evidence>
<evidence type="ECO:0000313" key="10">
    <source>
        <dbReference type="Proteomes" id="UP001519292"/>
    </source>
</evidence>
<comment type="similarity">
    <text evidence="6 7">Belongs to the helicase family. DinG subfamily. Type 2 sub-subfamily.</text>
</comment>
<evidence type="ECO:0000256" key="6">
    <source>
        <dbReference type="HAMAP-Rule" id="MF_02206"/>
    </source>
</evidence>
<dbReference type="Gene3D" id="3.40.50.300">
    <property type="entry name" value="P-loop containing nucleotide triphosphate hydrolases"/>
    <property type="match status" value="2"/>
</dbReference>
<dbReference type="InterPro" id="IPR006310">
    <property type="entry name" value="DinG"/>
</dbReference>
<evidence type="ECO:0000259" key="8">
    <source>
        <dbReference type="PROSITE" id="PS51193"/>
    </source>
</evidence>
<dbReference type="InterPro" id="IPR027417">
    <property type="entry name" value="P-loop_NTPase"/>
</dbReference>
<dbReference type="Gene3D" id="3.30.420.10">
    <property type="entry name" value="Ribonuclease H-like superfamily/Ribonuclease H"/>
    <property type="match status" value="1"/>
</dbReference>
<dbReference type="GO" id="GO:0003678">
    <property type="term" value="F:DNA helicase activity"/>
    <property type="evidence" value="ECO:0007669"/>
    <property type="project" value="UniProtKB-EC"/>
</dbReference>
<dbReference type="RefSeq" id="WP_209685567.1">
    <property type="nucleotide sequence ID" value="NZ_JAGGLU010000001.1"/>
</dbReference>
<dbReference type="NCBIfam" id="TIGR00573">
    <property type="entry name" value="dnaq"/>
    <property type="match status" value="1"/>
</dbReference>
<protein>
    <recommendedName>
        <fullName evidence="6 7">3'-5' exonuclease DinG</fullName>
        <ecNumber evidence="6 7">3.1.-.-</ecNumber>
    </recommendedName>
</protein>
<dbReference type="GO" id="GO:0016787">
    <property type="term" value="F:hydrolase activity"/>
    <property type="evidence" value="ECO:0007669"/>
    <property type="project" value="UniProtKB-KW"/>
</dbReference>
<dbReference type="InterPro" id="IPR014013">
    <property type="entry name" value="Helic_SF1/SF2_ATP-bd_DinG/Rad3"/>
</dbReference>
<keyword evidence="1 6" id="KW-0540">Nuclease</keyword>
<keyword evidence="10" id="KW-1185">Reference proteome</keyword>
<feature type="domain" description="Helicase ATP-binding" evidence="8">
    <location>
        <begin position="250"/>
        <end position="515"/>
    </location>
</feature>
<keyword evidence="9" id="KW-0347">Helicase</keyword>
<dbReference type="SMART" id="SM00479">
    <property type="entry name" value="EXOIII"/>
    <property type="match status" value="1"/>
</dbReference>
<evidence type="ECO:0000256" key="1">
    <source>
        <dbReference type="ARBA" id="ARBA00022722"/>
    </source>
</evidence>
<dbReference type="InterPro" id="IPR006555">
    <property type="entry name" value="ATP-dep_Helicase_C"/>
</dbReference>
<keyword evidence="2 6" id="KW-0547">Nucleotide-binding</keyword>
<feature type="binding site" evidence="6">
    <location>
        <begin position="287"/>
        <end position="294"/>
    </location>
    <ligand>
        <name>ATP</name>
        <dbReference type="ChEBI" id="CHEBI:30616"/>
    </ligand>
</feature>
<dbReference type="InterPro" id="IPR013520">
    <property type="entry name" value="Ribonucl_H"/>
</dbReference>